<dbReference type="InterPro" id="IPR035906">
    <property type="entry name" value="MetI-like_sf"/>
</dbReference>
<dbReference type="AlphaFoldDB" id="A0A4D7QP68"/>
<feature type="domain" description="ABC transmembrane type-1" evidence="8">
    <location>
        <begin position="95"/>
        <end position="326"/>
    </location>
</feature>
<evidence type="ECO:0000256" key="2">
    <source>
        <dbReference type="ARBA" id="ARBA00022448"/>
    </source>
</evidence>
<feature type="transmembrane region" description="Helical" evidence="7">
    <location>
        <begin position="7"/>
        <end position="29"/>
    </location>
</feature>
<feature type="transmembrane region" description="Helical" evidence="7">
    <location>
        <begin position="134"/>
        <end position="159"/>
    </location>
</feature>
<dbReference type="GO" id="GO:0005886">
    <property type="term" value="C:plasma membrane"/>
    <property type="evidence" value="ECO:0007669"/>
    <property type="project" value="UniProtKB-SubCell"/>
</dbReference>
<proteinExistence type="inferred from homology"/>
<keyword evidence="3" id="KW-1003">Cell membrane</keyword>
<dbReference type="GO" id="GO:0071916">
    <property type="term" value="F:dipeptide transmembrane transporter activity"/>
    <property type="evidence" value="ECO:0007669"/>
    <property type="project" value="TreeGrafter"/>
</dbReference>
<evidence type="ECO:0000256" key="5">
    <source>
        <dbReference type="ARBA" id="ARBA00022989"/>
    </source>
</evidence>
<reference evidence="9 10" key="1">
    <citation type="submission" date="2019-04" db="EMBL/GenBank/DDBJ databases">
        <title>Phreatobacter aquaticus sp. nov.</title>
        <authorList>
            <person name="Choi A."/>
            <person name="Baek K."/>
        </authorList>
    </citation>
    <scope>NUCLEOTIDE SEQUENCE [LARGE SCALE GENOMIC DNA]</scope>
    <source>
        <strain evidence="9 10">NMCR1094</strain>
    </source>
</reference>
<sequence>MFVFLRRIAGIVPTLFGVTIATFVLTRILPGDPAVFFTSSPTADAATIQAVREKLGLHLPLWQQFLIYLRDLVHGDLGNSITSGQPVVTDLLQRLPASAELTLLAFALAVAIAVPLGIGASLKPGSAIDHACRLVSTAGVSLPTFVTGLLLIYIFYYLAGLAPEPMGRLDPFATVPPRITGFLLVDALAARDGSTFMAALSQLILPAATMAIFAIAPLARMTRAAMLGTLSSDFIRTARANGLRWHTVVMSYALRNALLPIITTLGMVFSYMLSANVLVERVFAWPGVGSYALDALINLDYAPVQGFMLVMAAIFVLVNLLVDLAYSVVDPRAGLSSHE</sequence>
<dbReference type="PROSITE" id="PS50928">
    <property type="entry name" value="ABC_TM1"/>
    <property type="match status" value="1"/>
</dbReference>
<dbReference type="PANTHER" id="PTHR43163">
    <property type="entry name" value="DIPEPTIDE TRANSPORT SYSTEM PERMEASE PROTEIN DPPB-RELATED"/>
    <property type="match status" value="1"/>
</dbReference>
<keyword evidence="5 7" id="KW-1133">Transmembrane helix</keyword>
<accession>A0A4D7QP68</accession>
<dbReference type="Pfam" id="PF19300">
    <property type="entry name" value="BPD_transp_1_N"/>
    <property type="match status" value="1"/>
</dbReference>
<organism evidence="9 10">
    <name type="scientific">Phreatobacter aquaticus</name>
    <dbReference type="NCBI Taxonomy" id="2570229"/>
    <lineage>
        <taxon>Bacteria</taxon>
        <taxon>Pseudomonadati</taxon>
        <taxon>Pseudomonadota</taxon>
        <taxon>Alphaproteobacteria</taxon>
        <taxon>Hyphomicrobiales</taxon>
        <taxon>Phreatobacteraceae</taxon>
        <taxon>Phreatobacter</taxon>
    </lineage>
</organism>
<feature type="transmembrane region" description="Helical" evidence="7">
    <location>
        <begin position="253"/>
        <end position="273"/>
    </location>
</feature>
<feature type="transmembrane region" description="Helical" evidence="7">
    <location>
        <begin position="306"/>
        <end position="329"/>
    </location>
</feature>
<dbReference type="RefSeq" id="WP_137099274.1">
    <property type="nucleotide sequence ID" value="NZ_CP039865.1"/>
</dbReference>
<keyword evidence="10" id="KW-1185">Reference proteome</keyword>
<name>A0A4D7QP68_9HYPH</name>
<comment type="subcellular location">
    <subcellularLocation>
        <location evidence="1 7">Cell membrane</location>
        <topology evidence="1 7">Multi-pass membrane protein</topology>
    </subcellularLocation>
</comment>
<dbReference type="InterPro" id="IPR045621">
    <property type="entry name" value="BPD_transp_1_N"/>
</dbReference>
<evidence type="ECO:0000256" key="7">
    <source>
        <dbReference type="RuleBase" id="RU363032"/>
    </source>
</evidence>
<feature type="transmembrane region" description="Helical" evidence="7">
    <location>
        <begin position="196"/>
        <end position="219"/>
    </location>
</feature>
<evidence type="ECO:0000256" key="3">
    <source>
        <dbReference type="ARBA" id="ARBA00022475"/>
    </source>
</evidence>
<dbReference type="KEGG" id="paqt:E8L99_09310"/>
<dbReference type="OrthoDB" id="7834831at2"/>
<evidence type="ECO:0000313" key="9">
    <source>
        <dbReference type="EMBL" id="QCK85942.1"/>
    </source>
</evidence>
<dbReference type="Pfam" id="PF00528">
    <property type="entry name" value="BPD_transp_1"/>
    <property type="match status" value="1"/>
</dbReference>
<protein>
    <submittedName>
        <fullName evidence="9">ABC transporter permease</fullName>
    </submittedName>
</protein>
<comment type="similarity">
    <text evidence="7">Belongs to the binding-protein-dependent transport system permease family.</text>
</comment>
<evidence type="ECO:0000313" key="10">
    <source>
        <dbReference type="Proteomes" id="UP000298588"/>
    </source>
</evidence>
<evidence type="ECO:0000259" key="8">
    <source>
        <dbReference type="PROSITE" id="PS50928"/>
    </source>
</evidence>
<dbReference type="PANTHER" id="PTHR43163:SF6">
    <property type="entry name" value="DIPEPTIDE TRANSPORT SYSTEM PERMEASE PROTEIN DPPB-RELATED"/>
    <property type="match status" value="1"/>
</dbReference>
<keyword evidence="4 7" id="KW-0812">Transmembrane</keyword>
<dbReference type="CDD" id="cd06261">
    <property type="entry name" value="TM_PBP2"/>
    <property type="match status" value="1"/>
</dbReference>
<feature type="transmembrane region" description="Helical" evidence="7">
    <location>
        <begin position="101"/>
        <end position="122"/>
    </location>
</feature>
<keyword evidence="2 7" id="KW-0813">Transport</keyword>
<evidence type="ECO:0000256" key="1">
    <source>
        <dbReference type="ARBA" id="ARBA00004651"/>
    </source>
</evidence>
<gene>
    <name evidence="9" type="ORF">E8L99_09310</name>
</gene>
<dbReference type="InterPro" id="IPR000515">
    <property type="entry name" value="MetI-like"/>
</dbReference>
<dbReference type="Gene3D" id="1.10.3720.10">
    <property type="entry name" value="MetI-like"/>
    <property type="match status" value="1"/>
</dbReference>
<dbReference type="Proteomes" id="UP000298588">
    <property type="component" value="Chromosome"/>
</dbReference>
<evidence type="ECO:0000256" key="6">
    <source>
        <dbReference type="ARBA" id="ARBA00023136"/>
    </source>
</evidence>
<keyword evidence="6 7" id="KW-0472">Membrane</keyword>
<dbReference type="EMBL" id="CP039865">
    <property type="protein sequence ID" value="QCK85942.1"/>
    <property type="molecule type" value="Genomic_DNA"/>
</dbReference>
<evidence type="ECO:0000256" key="4">
    <source>
        <dbReference type="ARBA" id="ARBA00022692"/>
    </source>
</evidence>
<dbReference type="SUPFAM" id="SSF161098">
    <property type="entry name" value="MetI-like"/>
    <property type="match status" value="1"/>
</dbReference>